<evidence type="ECO:0000259" key="1">
    <source>
        <dbReference type="Pfam" id="PF13503"/>
    </source>
</evidence>
<sequence length="286" mass="32222">MNQINLQKLAEQMPLDDAENIYALVDGAQCSKSFIEFERDYGISAAVSLLTGTVEHDAKYAGPLLQSFKPGMLRYQLGRLVELPDAALYVSVIRSRLLVDEIIQRLSALTEVLHDDGSRWVMRYYDPRVLPHWLSVLTEEQRAEALAGIAQWSYVDCRGELQTLHHEGGYLPAPSRPVELSAAQVDRLMDACLPYTMTDLLLSDHVEELRAIPDFERYDFFLRQLTRAKEHGVTGMADLKTYCFLATLLGPEFDGLPLLRTVLQSPHGLSNAVLDWGAAEWQSLEV</sequence>
<dbReference type="EMBL" id="WNKY01000027">
    <property type="protein sequence ID" value="MTV40020.1"/>
    <property type="molecule type" value="Genomic_DNA"/>
</dbReference>
<organism evidence="2 3">
    <name type="scientific">Duganella radicis</name>
    <dbReference type="NCBI Taxonomy" id="551988"/>
    <lineage>
        <taxon>Bacteria</taxon>
        <taxon>Pseudomonadati</taxon>
        <taxon>Pseudomonadota</taxon>
        <taxon>Betaproteobacteria</taxon>
        <taxon>Burkholderiales</taxon>
        <taxon>Oxalobacteraceae</taxon>
        <taxon>Telluria group</taxon>
        <taxon>Duganella</taxon>
    </lineage>
</organism>
<evidence type="ECO:0000313" key="3">
    <source>
        <dbReference type="Proteomes" id="UP000475582"/>
    </source>
</evidence>
<dbReference type="Pfam" id="PF13503">
    <property type="entry name" value="DUF4123"/>
    <property type="match status" value="1"/>
</dbReference>
<dbReference type="OrthoDB" id="8995541at2"/>
<evidence type="ECO:0000313" key="2">
    <source>
        <dbReference type="EMBL" id="MTV40020.1"/>
    </source>
</evidence>
<dbReference type="RefSeq" id="WP_155465829.1">
    <property type="nucleotide sequence ID" value="NZ_WNKY01000027.1"/>
</dbReference>
<keyword evidence="3" id="KW-1185">Reference proteome</keyword>
<feature type="domain" description="DUF4123" evidence="1">
    <location>
        <begin position="21"/>
        <end position="143"/>
    </location>
</feature>
<dbReference type="InterPro" id="IPR025391">
    <property type="entry name" value="DUF4123"/>
</dbReference>
<comment type="caution">
    <text evidence="2">The sequence shown here is derived from an EMBL/GenBank/DDBJ whole genome shotgun (WGS) entry which is preliminary data.</text>
</comment>
<dbReference type="Proteomes" id="UP000475582">
    <property type="component" value="Unassembled WGS sequence"/>
</dbReference>
<accession>A0A6L6PLM7</accession>
<dbReference type="AlphaFoldDB" id="A0A6L6PLM7"/>
<name>A0A6L6PLM7_9BURK</name>
<protein>
    <submittedName>
        <fullName evidence="2">DUF4123 domain-containing protein</fullName>
    </submittedName>
</protein>
<gene>
    <name evidence="2" type="ORF">GM676_20855</name>
</gene>
<proteinExistence type="predicted"/>
<reference evidence="2 3" key="1">
    <citation type="submission" date="2019-11" db="EMBL/GenBank/DDBJ databases">
        <title>Type strains purchased from KCTC, JCM and DSMZ.</title>
        <authorList>
            <person name="Lu H."/>
        </authorList>
    </citation>
    <scope>NUCLEOTIDE SEQUENCE [LARGE SCALE GENOMIC DNA]</scope>
    <source>
        <strain evidence="2 3">KCTC 22382</strain>
    </source>
</reference>